<reference evidence="2 3" key="1">
    <citation type="submission" date="2019-09" db="EMBL/GenBank/DDBJ databases">
        <title>Genomes of family Cryomorphaceae.</title>
        <authorList>
            <person name="Bowman J.P."/>
        </authorList>
    </citation>
    <scope>NUCLEOTIDE SEQUENCE [LARGE SCALE GENOMIC DNA]</scope>
    <source>
        <strain evidence="2 3">LMG 25704</strain>
    </source>
</reference>
<proteinExistence type="predicted"/>
<organism evidence="2 3">
    <name type="scientific">Phaeocystidibacter luteus</name>
    <dbReference type="NCBI Taxonomy" id="911197"/>
    <lineage>
        <taxon>Bacteria</taxon>
        <taxon>Pseudomonadati</taxon>
        <taxon>Bacteroidota</taxon>
        <taxon>Flavobacteriia</taxon>
        <taxon>Flavobacteriales</taxon>
        <taxon>Phaeocystidibacteraceae</taxon>
        <taxon>Phaeocystidibacter</taxon>
    </lineage>
</organism>
<evidence type="ECO:0008006" key="4">
    <source>
        <dbReference type="Google" id="ProtNLM"/>
    </source>
</evidence>
<name>A0A6N6RF47_9FLAO</name>
<sequence>MLRFVFYLFIAWAVFRILDFWWASRRRAEYARRPHTSNPNTRSQKQQEIVVTYDPRQTRSAVKQDAGEVVDFEEIEDDSKS</sequence>
<evidence type="ECO:0000256" key="1">
    <source>
        <dbReference type="SAM" id="Phobius"/>
    </source>
</evidence>
<keyword evidence="1" id="KW-0472">Membrane</keyword>
<dbReference type="EMBL" id="WBVO01000007">
    <property type="protein sequence ID" value="KAB2809786.1"/>
    <property type="molecule type" value="Genomic_DNA"/>
</dbReference>
<feature type="transmembrane region" description="Helical" evidence="1">
    <location>
        <begin position="6"/>
        <end position="23"/>
    </location>
</feature>
<evidence type="ECO:0000313" key="2">
    <source>
        <dbReference type="EMBL" id="KAB2809786.1"/>
    </source>
</evidence>
<dbReference type="AlphaFoldDB" id="A0A6N6RF47"/>
<comment type="caution">
    <text evidence="2">The sequence shown here is derived from an EMBL/GenBank/DDBJ whole genome shotgun (WGS) entry which is preliminary data.</text>
</comment>
<keyword evidence="3" id="KW-1185">Reference proteome</keyword>
<dbReference type="Proteomes" id="UP000468650">
    <property type="component" value="Unassembled WGS sequence"/>
</dbReference>
<evidence type="ECO:0000313" key="3">
    <source>
        <dbReference type="Proteomes" id="UP000468650"/>
    </source>
</evidence>
<keyword evidence="1" id="KW-0812">Transmembrane</keyword>
<keyword evidence="1" id="KW-1133">Transmembrane helix</keyword>
<gene>
    <name evidence="2" type="ORF">F8C67_09525</name>
</gene>
<protein>
    <recommendedName>
        <fullName evidence="4">DUF4834 family protein</fullName>
    </recommendedName>
</protein>
<accession>A0A6N6RF47</accession>
<dbReference type="RefSeq" id="WP_151667609.1">
    <property type="nucleotide sequence ID" value="NZ_WBVO01000007.1"/>
</dbReference>